<accession>A0A6P1MFI2</accession>
<name>A0A6P1MFI2_9FIRM</name>
<sequence>MNVQGTGLTKTQGGAWRTSESAVPGSAIDKNGNMTYFFVQNSRGDVIKLLNENGDIIRDYEYEPFGKGQNGYGADYFAAKWKQEVEDNASDNPF</sequence>
<evidence type="ECO:0000313" key="3">
    <source>
        <dbReference type="Proteomes" id="UP000463883"/>
    </source>
</evidence>
<protein>
    <submittedName>
        <fullName evidence="2">Uncharacterized protein</fullName>
    </submittedName>
</protein>
<feature type="compositionally biased region" description="Polar residues" evidence="1">
    <location>
        <begin position="1"/>
        <end position="12"/>
    </location>
</feature>
<evidence type="ECO:0000313" key="2">
    <source>
        <dbReference type="EMBL" id="QHI73450.1"/>
    </source>
</evidence>
<dbReference type="EMBL" id="CP047591">
    <property type="protein sequence ID" value="QHI73450.1"/>
    <property type="molecule type" value="Genomic_DNA"/>
</dbReference>
<dbReference type="Gene3D" id="2.180.10.10">
    <property type="entry name" value="RHS repeat-associated core"/>
    <property type="match status" value="1"/>
</dbReference>
<dbReference type="AlphaFoldDB" id="A0A6P1MFI2"/>
<gene>
    <name evidence="2" type="ORF">Ami3637_14650</name>
</gene>
<reference evidence="2 3" key="1">
    <citation type="submission" date="2020-01" db="EMBL/GenBank/DDBJ databases">
        <title>Genomic analysis of Aminipila sp. CBA3637.</title>
        <authorList>
            <person name="Kim Y.B."/>
            <person name="Roh S.W."/>
        </authorList>
    </citation>
    <scope>NUCLEOTIDE SEQUENCE [LARGE SCALE GENOMIC DNA]</scope>
    <source>
        <strain evidence="2 3">CBA3637</strain>
    </source>
</reference>
<proteinExistence type="predicted"/>
<keyword evidence="3" id="KW-1185">Reference proteome</keyword>
<dbReference type="Proteomes" id="UP000463883">
    <property type="component" value="Chromosome"/>
</dbReference>
<feature type="region of interest" description="Disordered" evidence="1">
    <location>
        <begin position="1"/>
        <end position="29"/>
    </location>
</feature>
<organism evidence="2 3">
    <name type="scientific">Aminipila terrae</name>
    <dbReference type="NCBI Taxonomy" id="2697030"/>
    <lineage>
        <taxon>Bacteria</taxon>
        <taxon>Bacillati</taxon>
        <taxon>Bacillota</taxon>
        <taxon>Clostridia</taxon>
        <taxon>Peptostreptococcales</taxon>
        <taxon>Anaerovoracaceae</taxon>
        <taxon>Aminipila</taxon>
    </lineage>
</organism>
<dbReference type="KEGG" id="amic:Ami3637_14650"/>
<evidence type="ECO:0000256" key="1">
    <source>
        <dbReference type="SAM" id="MobiDB-lite"/>
    </source>
</evidence>
<dbReference type="RefSeq" id="WP_162363215.1">
    <property type="nucleotide sequence ID" value="NZ_CP047591.1"/>
</dbReference>